<name>A3DP90_STAMF</name>
<proteinExistence type="predicted"/>
<organism evidence="1 2">
    <name type="scientific">Staphylothermus marinus (strain ATCC 43588 / DSM 3639 / JCM 9404 / F1)</name>
    <dbReference type="NCBI Taxonomy" id="399550"/>
    <lineage>
        <taxon>Archaea</taxon>
        <taxon>Thermoproteota</taxon>
        <taxon>Thermoprotei</taxon>
        <taxon>Desulfurococcales</taxon>
        <taxon>Desulfurococcaceae</taxon>
        <taxon>Staphylothermus</taxon>
    </lineage>
</organism>
<dbReference type="AlphaFoldDB" id="A3DP90"/>
<reference evidence="2" key="1">
    <citation type="journal article" date="2009" name="BMC Genomics">
        <title>The complete genome sequence of Staphylothermus marinus reveals differences in sulfur metabolism among heterotrophic Crenarchaeota.</title>
        <authorList>
            <person name="Anderson I.J."/>
            <person name="Dharmarajan L."/>
            <person name="Rodriguez J."/>
            <person name="Hooper S."/>
            <person name="Porat I."/>
            <person name="Ulrich L.E."/>
            <person name="Elkins J.G."/>
            <person name="Mavromatis K."/>
            <person name="Sun H."/>
            <person name="Land M."/>
            <person name="Lapidus A."/>
            <person name="Lucas S."/>
            <person name="Barry K."/>
            <person name="Huber H."/>
            <person name="Zhulin I.B."/>
            <person name="Whitman W.B."/>
            <person name="Mukhopadhyay B."/>
            <person name="Woese C."/>
            <person name="Bristow J."/>
            <person name="Kyrpides N."/>
        </authorList>
    </citation>
    <scope>NUCLEOTIDE SEQUENCE [LARGE SCALE GENOMIC DNA]</scope>
    <source>
        <strain evidence="2">ATCC 43588 / DSM 3639 / JCM 9404 / F1</strain>
    </source>
</reference>
<reference evidence="1 2" key="2">
    <citation type="journal article" date="2009" name="Stand. Genomic Sci.">
        <title>Complete genome sequence of Staphylothermus marinus Stetter and Fiala 1986 type strain F1.</title>
        <authorList>
            <person name="Anderson I.J."/>
            <person name="Sun H."/>
            <person name="Lapidus A."/>
            <person name="Copeland A."/>
            <person name="Glavina Del Rio T."/>
            <person name="Tice H."/>
            <person name="Dalin E."/>
            <person name="Lucas S."/>
            <person name="Barry K."/>
            <person name="Land M."/>
            <person name="Richardson P."/>
            <person name="Huber H."/>
            <person name="Kyrpides N.C."/>
        </authorList>
    </citation>
    <scope>NUCLEOTIDE SEQUENCE [LARGE SCALE GENOMIC DNA]</scope>
    <source>
        <strain evidence="2">ATCC 43588 / DSM 3639 / JCM 9404 / F1</strain>
    </source>
</reference>
<accession>A3DP90</accession>
<dbReference type="STRING" id="399550.Smar_1359"/>
<dbReference type="Proteomes" id="UP000000254">
    <property type="component" value="Chromosome"/>
</dbReference>
<keyword evidence="2" id="KW-1185">Reference proteome</keyword>
<dbReference type="OrthoDB" id="39107at2157"/>
<dbReference type="EMBL" id="CP000575">
    <property type="protein sequence ID" value="ABN70450.1"/>
    <property type="molecule type" value="Genomic_DNA"/>
</dbReference>
<dbReference type="HOGENOM" id="CLU_084678_0_0_2"/>
<dbReference type="KEGG" id="smr:Smar_1359"/>
<protein>
    <recommendedName>
        <fullName evidence="3">ATPase</fullName>
    </recommendedName>
</protein>
<evidence type="ECO:0000313" key="2">
    <source>
        <dbReference type="Proteomes" id="UP000000254"/>
    </source>
</evidence>
<dbReference type="GeneID" id="4906914"/>
<evidence type="ECO:0000313" key="1">
    <source>
        <dbReference type="EMBL" id="ABN70450.1"/>
    </source>
</evidence>
<sequence>MRILITGLLPYDSGKTEFVLGLSESLKELGFDIGYFKPLAGHNGWYQYETLIYSNNTGLLIGHDAYIVAEKLGLINLLPIISPLDILTFPIDPLGKVYSSRSYMEHMSSTSKITVLIRYTRNFIQNHKLVNQHLYIICRDTVEKLTNDLRETFENLINSLKRDNALFIEANTLFVEKFLENPQIYKTIDENLVFLDKYSVLLIESYNDAAAPTMGSLDSDYVFIVSPGKALIYEGDRFKKAVLVSAYRGYPWSVKLSNIFEVLGKPLEKYDIPLKLYSEKYRAVFDNIAEFITRSI</sequence>
<gene>
    <name evidence="1" type="ordered locus">Smar_1359</name>
</gene>
<dbReference type="RefSeq" id="WP_011839644.1">
    <property type="nucleotide sequence ID" value="NC_009033.1"/>
</dbReference>
<dbReference type="eggNOG" id="arCOG04328">
    <property type="taxonomic scope" value="Archaea"/>
</dbReference>
<evidence type="ECO:0008006" key="3">
    <source>
        <dbReference type="Google" id="ProtNLM"/>
    </source>
</evidence>